<evidence type="ECO:0000256" key="2">
    <source>
        <dbReference type="SAM" id="MobiDB-lite"/>
    </source>
</evidence>
<evidence type="ECO:0000259" key="4">
    <source>
        <dbReference type="Pfam" id="PF04677"/>
    </source>
</evidence>
<dbReference type="GO" id="GO:0000398">
    <property type="term" value="P:mRNA splicing, via spliceosome"/>
    <property type="evidence" value="ECO:0007669"/>
    <property type="project" value="TreeGrafter"/>
</dbReference>
<feature type="compositionally biased region" description="Basic and acidic residues" evidence="2">
    <location>
        <begin position="184"/>
        <end position="201"/>
    </location>
</feature>
<dbReference type="Proteomes" id="UP000053815">
    <property type="component" value="Unassembled WGS sequence"/>
</dbReference>
<feature type="compositionally biased region" description="Low complexity" evidence="2">
    <location>
        <begin position="287"/>
        <end position="299"/>
    </location>
</feature>
<evidence type="ECO:0000259" key="3">
    <source>
        <dbReference type="Pfam" id="PF04676"/>
    </source>
</evidence>
<dbReference type="STRING" id="91626.A0A0C9LR65"/>
<dbReference type="InterPro" id="IPR006767">
    <property type="entry name" value="Cwf19-like_C_dom-2"/>
</dbReference>
<keyword evidence="6" id="KW-1185">Reference proteome</keyword>
<dbReference type="PANTHER" id="PTHR12072:SF5">
    <property type="entry name" value="CWF19-LIKE PROTEIN 2"/>
    <property type="match status" value="1"/>
</dbReference>
<dbReference type="GO" id="GO:0071014">
    <property type="term" value="C:post-mRNA release spliceosomal complex"/>
    <property type="evidence" value="ECO:0007669"/>
    <property type="project" value="TreeGrafter"/>
</dbReference>
<organism evidence="5">
    <name type="scientific">Mucor ambiguus</name>
    <dbReference type="NCBI Taxonomy" id="91626"/>
    <lineage>
        <taxon>Eukaryota</taxon>
        <taxon>Fungi</taxon>
        <taxon>Fungi incertae sedis</taxon>
        <taxon>Mucoromycota</taxon>
        <taxon>Mucoromycotina</taxon>
        <taxon>Mucoromycetes</taxon>
        <taxon>Mucorales</taxon>
        <taxon>Mucorineae</taxon>
        <taxon>Mucoraceae</taxon>
        <taxon>Mucor</taxon>
    </lineage>
</organism>
<dbReference type="OrthoDB" id="2113965at2759"/>
<protein>
    <submittedName>
        <fullName evidence="5">Complexed with cdc5 protein cwf19</fullName>
    </submittedName>
</protein>
<feature type="region of interest" description="Disordered" evidence="2">
    <location>
        <begin position="127"/>
        <end position="146"/>
    </location>
</feature>
<proteinExistence type="inferred from homology"/>
<dbReference type="PANTHER" id="PTHR12072">
    <property type="entry name" value="CWF19, CELL CYCLE CONTROL PROTEIN"/>
    <property type="match status" value="1"/>
</dbReference>
<feature type="region of interest" description="Disordered" evidence="2">
    <location>
        <begin position="78"/>
        <end position="104"/>
    </location>
</feature>
<dbReference type="AlphaFoldDB" id="A0A0C9LR65"/>
<dbReference type="Pfam" id="PF04677">
    <property type="entry name" value="CwfJ_C_1"/>
    <property type="match status" value="1"/>
</dbReference>
<gene>
    <name evidence="5" type="ORF">MAM1_0014c01418</name>
</gene>
<feature type="domain" description="Cwf19-like C-terminal" evidence="4">
    <location>
        <begin position="487"/>
        <end position="609"/>
    </location>
</feature>
<reference evidence="5" key="1">
    <citation type="submission" date="2014-09" db="EMBL/GenBank/DDBJ databases">
        <title>Draft genome sequence of an oleaginous Mucoromycotina fungus Mucor ambiguus NBRC6742.</title>
        <authorList>
            <person name="Takeda I."/>
            <person name="Yamane N."/>
            <person name="Morita T."/>
            <person name="Tamano K."/>
            <person name="Machida M."/>
            <person name="Baker S."/>
            <person name="Koike H."/>
        </authorList>
    </citation>
    <scope>NUCLEOTIDE SEQUENCE</scope>
    <source>
        <strain evidence="5">NBRC 6742</strain>
    </source>
</reference>
<feature type="compositionally biased region" description="Basic residues" evidence="2">
    <location>
        <begin position="1"/>
        <end position="14"/>
    </location>
</feature>
<evidence type="ECO:0000313" key="6">
    <source>
        <dbReference type="Proteomes" id="UP000053815"/>
    </source>
</evidence>
<accession>A0A0C9LR65</accession>
<dbReference type="InterPro" id="IPR036265">
    <property type="entry name" value="HIT-like_sf"/>
</dbReference>
<sequence>MGDHKHKKERKSSKREHSSSTSSSSRDHKKHKKSSSSSRQKHEKELEIDYSDPSLWVEAAGANDSGIQSEIAPADYLKSQQQANEAKLQLQDDVPTSSMMPKEQDARHGWMLDGGLDFGAMGSARIREEDKPKVNPDLPKVSERELNQHLVQGVKFEDYPEEQKRAIKFGDAGSNWRMMKLKRAKEQAQDQGRSLREVGIEKYGSVEKFEEALAEREYLDNRRGGSSSNSSRQSDDRRSRDRNYDGRYNDNRRSRDSNSDRGRRYMFTDTDSQQKSFKRPSPPPPRYQTQPASTAATPSVPAPLPPTPVPVIPQISMPVPIQALTRDQLNKLNSKIVKAKLMGSDNVEALEKEYQLELEKFEQAENTVQVLPQLDSQGRLYDYALKQGNPEHEVLKGKKKYEGTHDKITGERLRYGTSDDTLSLAEMVRQEKGGNSRSSNMDMEFANRIMADAAFENNLDYMDDKADIMASKKGATEEQKMRRAVTDYKRTQETLSRCKFCYQNGNPPQLAMISLGTTCYLALPNVQELTPGNCLIVPIQHVSSTLECDDDVWTEIRNFQKCLMKMFHEQGKGVVFMETVINLRQQRHAVIEAVPIPYGVYEDAPAYFKEAIMASGEEWSQHKKIIDTSVRGFRHSMVPNLPYFHVWCGLDKGYGHVIENTKDFPYWFGKEVIAGMMDLGPELWRKPRYHHASENHARQQAFNKSWDKWDWTKALE</sequence>
<comment type="similarity">
    <text evidence="1">Belongs to the CWF19 family.</text>
</comment>
<feature type="region of interest" description="Disordered" evidence="2">
    <location>
        <begin position="1"/>
        <end position="53"/>
    </location>
</feature>
<feature type="domain" description="Cwf19-like protein C-terminal" evidence="3">
    <location>
        <begin position="618"/>
        <end position="712"/>
    </location>
</feature>
<dbReference type="Gene3D" id="3.30.428.10">
    <property type="entry name" value="HIT-like"/>
    <property type="match status" value="1"/>
</dbReference>
<dbReference type="Pfam" id="PF04676">
    <property type="entry name" value="CwfJ_C_2"/>
    <property type="match status" value="1"/>
</dbReference>
<evidence type="ECO:0000256" key="1">
    <source>
        <dbReference type="ARBA" id="ARBA00006795"/>
    </source>
</evidence>
<feature type="region of interest" description="Disordered" evidence="2">
    <location>
        <begin position="220"/>
        <end position="303"/>
    </location>
</feature>
<dbReference type="InterPro" id="IPR040194">
    <property type="entry name" value="Cwf19-like"/>
</dbReference>
<evidence type="ECO:0000313" key="5">
    <source>
        <dbReference type="EMBL" id="GAN01980.1"/>
    </source>
</evidence>
<feature type="region of interest" description="Disordered" evidence="2">
    <location>
        <begin position="180"/>
        <end position="201"/>
    </location>
</feature>
<feature type="compositionally biased region" description="Basic and acidic residues" evidence="2">
    <location>
        <begin position="233"/>
        <end position="263"/>
    </location>
</feature>
<dbReference type="InterPro" id="IPR006768">
    <property type="entry name" value="Cwf19-like_C_dom-1"/>
</dbReference>
<dbReference type="SUPFAM" id="SSF54197">
    <property type="entry name" value="HIT-like"/>
    <property type="match status" value="1"/>
</dbReference>
<dbReference type="EMBL" id="DF836303">
    <property type="protein sequence ID" value="GAN01980.1"/>
    <property type="molecule type" value="Genomic_DNA"/>
</dbReference>
<name>A0A0C9LR65_9FUNG</name>